<organism evidence="1 2">
    <name type="scientific">Adhaeribacter terreus</name>
    <dbReference type="NCBI Taxonomy" id="529703"/>
    <lineage>
        <taxon>Bacteria</taxon>
        <taxon>Pseudomonadati</taxon>
        <taxon>Bacteroidota</taxon>
        <taxon>Cytophagia</taxon>
        <taxon>Cytophagales</taxon>
        <taxon>Hymenobacteraceae</taxon>
        <taxon>Adhaeribacter</taxon>
    </lineage>
</organism>
<dbReference type="Proteomes" id="UP001596161">
    <property type="component" value="Unassembled WGS sequence"/>
</dbReference>
<dbReference type="RefSeq" id="WP_378017752.1">
    <property type="nucleotide sequence ID" value="NZ_JBHSKT010000007.1"/>
</dbReference>
<keyword evidence="2" id="KW-1185">Reference proteome</keyword>
<name>A0ABW0EAI3_9BACT</name>
<reference evidence="2" key="1">
    <citation type="journal article" date="2019" name="Int. J. Syst. Evol. Microbiol.">
        <title>The Global Catalogue of Microorganisms (GCM) 10K type strain sequencing project: providing services to taxonomists for standard genome sequencing and annotation.</title>
        <authorList>
            <consortium name="The Broad Institute Genomics Platform"/>
            <consortium name="The Broad Institute Genome Sequencing Center for Infectious Disease"/>
            <person name="Wu L."/>
            <person name="Ma J."/>
        </authorList>
    </citation>
    <scope>NUCLEOTIDE SEQUENCE [LARGE SCALE GENOMIC DNA]</scope>
    <source>
        <strain evidence="2">KACC 12602</strain>
    </source>
</reference>
<proteinExistence type="predicted"/>
<evidence type="ECO:0000313" key="2">
    <source>
        <dbReference type="Proteomes" id="UP001596161"/>
    </source>
</evidence>
<gene>
    <name evidence="1" type="ORF">ACFPIB_12250</name>
</gene>
<comment type="caution">
    <text evidence="1">The sequence shown here is derived from an EMBL/GenBank/DDBJ whole genome shotgun (WGS) entry which is preliminary data.</text>
</comment>
<sequence length="93" mass="10940">MHQEENKSDGFDLDEDERSCLFLSGFQLYRVSCPFQVTSLMNNLDLKEGNKYTVEQVIGWDERTVLYRVFTKLYPHFYFSYSPPTNIVISGLK</sequence>
<dbReference type="EMBL" id="JBHSKT010000007">
    <property type="protein sequence ID" value="MFC5271388.1"/>
    <property type="molecule type" value="Genomic_DNA"/>
</dbReference>
<evidence type="ECO:0000313" key="1">
    <source>
        <dbReference type="EMBL" id="MFC5271388.1"/>
    </source>
</evidence>
<protein>
    <submittedName>
        <fullName evidence="1">Uncharacterized protein</fullName>
    </submittedName>
</protein>
<accession>A0ABW0EAI3</accession>